<accession>A0AAD7SJ18</accession>
<evidence type="ECO:0000259" key="6">
    <source>
        <dbReference type="PROSITE" id="PS50041"/>
    </source>
</evidence>
<dbReference type="InterPro" id="IPR000477">
    <property type="entry name" value="RT_dom"/>
</dbReference>
<keyword evidence="5" id="KW-0732">Signal</keyword>
<feature type="domain" description="C-type lectin" evidence="6">
    <location>
        <begin position="25"/>
        <end position="133"/>
    </location>
</feature>
<dbReference type="PROSITE" id="PS50041">
    <property type="entry name" value="C_TYPE_LECTIN_2"/>
    <property type="match status" value="3"/>
</dbReference>
<dbReference type="InterPro" id="IPR018378">
    <property type="entry name" value="C-type_lectin_CS"/>
</dbReference>
<feature type="domain" description="C-type lectin" evidence="6">
    <location>
        <begin position="149"/>
        <end position="253"/>
    </location>
</feature>
<feature type="region of interest" description="Disordered" evidence="4">
    <location>
        <begin position="735"/>
        <end position="774"/>
    </location>
</feature>
<feature type="compositionally biased region" description="Polar residues" evidence="4">
    <location>
        <begin position="763"/>
        <end position="774"/>
    </location>
</feature>
<dbReference type="PANTHER" id="PTHR45784">
    <property type="entry name" value="C-TYPE LECTIN DOMAIN FAMILY 20 MEMBER A-RELATED"/>
    <property type="match status" value="1"/>
</dbReference>
<evidence type="ECO:0000256" key="1">
    <source>
        <dbReference type="ARBA" id="ARBA00010879"/>
    </source>
</evidence>
<dbReference type="PROSITE" id="PS00615">
    <property type="entry name" value="C_TYPE_LECTIN_1"/>
    <property type="match status" value="1"/>
</dbReference>
<keyword evidence="3" id="KW-1015">Disulfide bond</keyword>
<evidence type="ECO:0000313" key="9">
    <source>
        <dbReference type="Proteomes" id="UP001221898"/>
    </source>
</evidence>
<dbReference type="PROSITE" id="PS51257">
    <property type="entry name" value="PROKAR_LIPOPROTEIN"/>
    <property type="match status" value="1"/>
</dbReference>
<dbReference type="InterPro" id="IPR016186">
    <property type="entry name" value="C-type_lectin-like/link_sf"/>
</dbReference>
<dbReference type="Pfam" id="PF04707">
    <property type="entry name" value="PRELI"/>
    <property type="match status" value="1"/>
</dbReference>
<reference evidence="8" key="1">
    <citation type="journal article" date="2023" name="Science">
        <title>Genome structures resolve the early diversification of teleost fishes.</title>
        <authorList>
            <person name="Parey E."/>
            <person name="Louis A."/>
            <person name="Montfort J."/>
            <person name="Bouchez O."/>
            <person name="Roques C."/>
            <person name="Iampietro C."/>
            <person name="Lluch J."/>
            <person name="Castinel A."/>
            <person name="Donnadieu C."/>
            <person name="Desvignes T."/>
            <person name="Floi Bucao C."/>
            <person name="Jouanno E."/>
            <person name="Wen M."/>
            <person name="Mejri S."/>
            <person name="Dirks R."/>
            <person name="Jansen H."/>
            <person name="Henkel C."/>
            <person name="Chen W.J."/>
            <person name="Zahm M."/>
            <person name="Cabau C."/>
            <person name="Klopp C."/>
            <person name="Thompson A.W."/>
            <person name="Robinson-Rechavi M."/>
            <person name="Braasch I."/>
            <person name="Lecointre G."/>
            <person name="Bobe J."/>
            <person name="Postlethwait J.H."/>
            <person name="Berthelot C."/>
            <person name="Roest Crollius H."/>
            <person name="Guiguen Y."/>
        </authorList>
    </citation>
    <scope>NUCLEOTIDE SEQUENCE</scope>
    <source>
        <strain evidence="8">NC1722</strain>
    </source>
</reference>
<dbReference type="SUPFAM" id="SSF56672">
    <property type="entry name" value="DNA/RNA polymerases"/>
    <property type="match status" value="1"/>
</dbReference>
<dbReference type="CDD" id="cd01647">
    <property type="entry name" value="RT_LTR"/>
    <property type="match status" value="1"/>
</dbReference>
<dbReference type="Gene3D" id="3.10.10.10">
    <property type="entry name" value="HIV Type 1 Reverse Transcriptase, subunit A, domain 1"/>
    <property type="match status" value="1"/>
</dbReference>
<feature type="domain" description="C-type lectin" evidence="6">
    <location>
        <begin position="248"/>
        <end position="367"/>
    </location>
</feature>
<dbReference type="Proteomes" id="UP001221898">
    <property type="component" value="Unassembled WGS sequence"/>
</dbReference>
<dbReference type="SUPFAM" id="SSF56436">
    <property type="entry name" value="C-type lectin-like"/>
    <property type="match status" value="3"/>
</dbReference>
<evidence type="ECO:0000256" key="4">
    <source>
        <dbReference type="SAM" id="MobiDB-lite"/>
    </source>
</evidence>
<protein>
    <recommendedName>
        <fullName evidence="2">ribonuclease H</fullName>
        <ecNumber evidence="2">3.1.26.4</ecNumber>
    </recommendedName>
</protein>
<dbReference type="SMART" id="SM00034">
    <property type="entry name" value="CLECT"/>
    <property type="match status" value="3"/>
</dbReference>
<feature type="signal peptide" evidence="5">
    <location>
        <begin position="1"/>
        <end position="20"/>
    </location>
</feature>
<evidence type="ECO:0000256" key="5">
    <source>
        <dbReference type="SAM" id="SignalP"/>
    </source>
</evidence>
<organism evidence="8 9">
    <name type="scientific">Aldrovandia affinis</name>
    <dbReference type="NCBI Taxonomy" id="143900"/>
    <lineage>
        <taxon>Eukaryota</taxon>
        <taxon>Metazoa</taxon>
        <taxon>Chordata</taxon>
        <taxon>Craniata</taxon>
        <taxon>Vertebrata</taxon>
        <taxon>Euteleostomi</taxon>
        <taxon>Actinopterygii</taxon>
        <taxon>Neopterygii</taxon>
        <taxon>Teleostei</taxon>
        <taxon>Notacanthiformes</taxon>
        <taxon>Halosauridae</taxon>
        <taxon>Aldrovandia</taxon>
    </lineage>
</organism>
<comment type="similarity">
    <text evidence="1">Belongs to the beta type-B retroviral polymerase family. HERV class-II K(HML-2) pol subfamily.</text>
</comment>
<evidence type="ECO:0000256" key="3">
    <source>
        <dbReference type="ARBA" id="ARBA00023157"/>
    </source>
</evidence>
<dbReference type="Gene3D" id="3.10.100.10">
    <property type="entry name" value="Mannose-Binding Protein A, subunit A"/>
    <property type="match status" value="3"/>
</dbReference>
<dbReference type="InterPro" id="IPR043128">
    <property type="entry name" value="Rev_trsase/Diguanyl_cyclase"/>
</dbReference>
<dbReference type="EC" id="3.1.26.4" evidence="2"/>
<dbReference type="CDD" id="cd03602">
    <property type="entry name" value="CLECT_1"/>
    <property type="match status" value="1"/>
</dbReference>
<dbReference type="Pfam" id="PF00078">
    <property type="entry name" value="RVT_1"/>
    <property type="match status" value="1"/>
</dbReference>
<dbReference type="InterPro" id="IPR016187">
    <property type="entry name" value="CTDL_fold"/>
</dbReference>
<dbReference type="Gene3D" id="3.30.70.270">
    <property type="match status" value="1"/>
</dbReference>
<proteinExistence type="inferred from homology"/>
<dbReference type="Pfam" id="PF00059">
    <property type="entry name" value="Lectin_C"/>
    <property type="match status" value="3"/>
</dbReference>
<evidence type="ECO:0000313" key="8">
    <source>
        <dbReference type="EMBL" id="KAJ8403550.1"/>
    </source>
</evidence>
<comment type="caution">
    <text evidence="8">The sequence shown here is derived from an EMBL/GenBank/DDBJ whole genome shotgun (WGS) entry which is preliminary data.</text>
</comment>
<evidence type="ECO:0000259" key="7">
    <source>
        <dbReference type="PROSITE" id="PS50904"/>
    </source>
</evidence>
<dbReference type="EMBL" id="JAINUG010000057">
    <property type="protein sequence ID" value="KAJ8403550.1"/>
    <property type="molecule type" value="Genomic_DNA"/>
</dbReference>
<dbReference type="AlphaFoldDB" id="A0AAD7SJ18"/>
<feature type="chain" id="PRO_5042031041" description="ribonuclease H" evidence="5">
    <location>
        <begin position="21"/>
        <end position="774"/>
    </location>
</feature>
<dbReference type="CDD" id="cd00037">
    <property type="entry name" value="CLECT"/>
    <property type="match status" value="1"/>
</dbReference>
<gene>
    <name evidence="8" type="ORF">AAFF_G00348760</name>
</gene>
<dbReference type="GO" id="GO:0004523">
    <property type="term" value="F:RNA-DNA hybrid ribonuclease activity"/>
    <property type="evidence" value="ECO:0007669"/>
    <property type="project" value="UniProtKB-EC"/>
</dbReference>
<dbReference type="InterPro" id="IPR006797">
    <property type="entry name" value="PRELI/MSF1_dom"/>
</dbReference>
<evidence type="ECO:0000256" key="2">
    <source>
        <dbReference type="ARBA" id="ARBA00012180"/>
    </source>
</evidence>
<dbReference type="PANTHER" id="PTHR45784:SF3">
    <property type="entry name" value="C-TYPE LECTIN DOMAIN FAMILY 4 MEMBER K-LIKE-RELATED"/>
    <property type="match status" value="1"/>
</dbReference>
<dbReference type="InterPro" id="IPR001304">
    <property type="entry name" value="C-type_lectin-like"/>
</dbReference>
<feature type="compositionally biased region" description="Basic and acidic residues" evidence="4">
    <location>
        <begin position="738"/>
        <end position="749"/>
    </location>
</feature>
<dbReference type="PROSITE" id="PS50904">
    <property type="entry name" value="PRELI_MSF1"/>
    <property type="match status" value="1"/>
</dbReference>
<sequence length="774" mass="89485">MEQRAVIVLLISGLCTLCSCLFRQYHFVNIQKSWTEAQSYCRENHTDLATIDDPEEITALMEAVDSGFNGDAWIGLYDDRDSWQWSLVDSGFYSEGETEFRNWYIGQPSNYYSREHCVLMNFNGQWNDDTCDKVLLPSICYDGDAAQRYILIPEWKTWREAQSYCREQHTDLASVRNQKENQEIWNLANWNVWIGLFRESWKWSDQSNSSYRRWHPGQPDNAGGNQNCVAMRISDSGRWSDHNCNIMFPFFCYGDTLILVHENKSWDEAVSFCRQHYGDLVSVPTEQVQRWVNRRAQSASTAHVWMGLRFSCAMKFWLWLDGEITWYQNWAPGNDTGECGHRGAVESGAGQQWISLPKTEELNFICSKCVGEGVCDSAVKERRVLRMKLTANSALNMNDPTVAEAILQQQQLQQLLWEYADSFAARDEDCVAYRRLTAVYSYPLPHIDDALDHISGSRWFSSLDLQSGYWQVELAPDARPKTAFIGQGLWQFRVMPFGLWNAPATFEQLMKRVLCHVPKQHCIVYLDDLLAHAVTLGYPRNQVLNRKEAAKLNLLNSIMVKYFVNETEVKSTWDHVFSAFWQRYPNPFSNHVLTEDVVYREVTPDHQLLSRRLLTKTNRLPRWAERVFPANLSRSVYIVEDSIIDPASKNMMTFTWNLNHTTLMTVEERCVFQHNQDRPGWTQLRREAWISSGVFGFSRPIQEFGLARFKSNQVKAMKGLEYALSKLHGDAPQWLPRDTARDASEKAKETAMAATEKAKNLASAASPQKSQQFV</sequence>
<dbReference type="InterPro" id="IPR043502">
    <property type="entry name" value="DNA/RNA_pol_sf"/>
</dbReference>
<feature type="domain" description="PRELI/MSF1" evidence="7">
    <location>
        <begin position="560"/>
        <end position="732"/>
    </location>
</feature>
<name>A0AAD7SJ18_9TELE</name>
<keyword evidence="9" id="KW-1185">Reference proteome</keyword>